<sequence length="205" mass="22498">MHVAEVEPDAGRSSHWEALLGIWQGLELTEGWQAEIIEGGLFLVTPPQDAHNRIVADVQKQLYREILRDGSGIADCDVHQAIDLRVPSLLSLYIPDLAVLPGPLDERGEDHSAADALIVVEVVSPSTADRDRKAKLWGYAHGPVPLYLLIDRWDPLLGEPAATLYSEPLNGAYADVHKVRFGEPVALPEPFGFDLDTSRFPVPEG</sequence>
<feature type="domain" description="Putative restriction endonuclease" evidence="1">
    <location>
        <begin position="28"/>
        <end position="196"/>
    </location>
</feature>
<name>A0A7W8QMD0_9ACTN</name>
<dbReference type="SUPFAM" id="SSF52980">
    <property type="entry name" value="Restriction endonuclease-like"/>
    <property type="match status" value="1"/>
</dbReference>
<keyword evidence="3" id="KW-1185">Reference proteome</keyword>
<keyword evidence="2" id="KW-0255">Endonuclease</keyword>
<organism evidence="2 3">
    <name type="scientific">Nocardiopsis composta</name>
    <dbReference type="NCBI Taxonomy" id="157465"/>
    <lineage>
        <taxon>Bacteria</taxon>
        <taxon>Bacillati</taxon>
        <taxon>Actinomycetota</taxon>
        <taxon>Actinomycetes</taxon>
        <taxon>Streptosporangiales</taxon>
        <taxon>Nocardiopsidaceae</taxon>
        <taxon>Nocardiopsis</taxon>
    </lineage>
</organism>
<keyword evidence="2" id="KW-0540">Nuclease</keyword>
<reference evidence="2 3" key="1">
    <citation type="submission" date="2020-08" db="EMBL/GenBank/DDBJ databases">
        <title>Sequencing the genomes of 1000 actinobacteria strains.</title>
        <authorList>
            <person name="Klenk H.-P."/>
        </authorList>
    </citation>
    <scope>NUCLEOTIDE SEQUENCE [LARGE SCALE GENOMIC DNA]</scope>
    <source>
        <strain evidence="2 3">DSM 44551</strain>
    </source>
</reference>
<dbReference type="Pfam" id="PF05685">
    <property type="entry name" value="Uma2"/>
    <property type="match status" value="1"/>
</dbReference>
<accession>A0A7W8QMD0</accession>
<dbReference type="InterPro" id="IPR012296">
    <property type="entry name" value="Nuclease_put_TT1808"/>
</dbReference>
<dbReference type="GO" id="GO:0004519">
    <property type="term" value="F:endonuclease activity"/>
    <property type="evidence" value="ECO:0007669"/>
    <property type="project" value="UniProtKB-KW"/>
</dbReference>
<evidence type="ECO:0000313" key="2">
    <source>
        <dbReference type="EMBL" id="MBB5432934.1"/>
    </source>
</evidence>
<protein>
    <submittedName>
        <fullName evidence="2">Uma2 family endonuclease</fullName>
    </submittedName>
</protein>
<dbReference type="AlphaFoldDB" id="A0A7W8QMD0"/>
<dbReference type="PANTHER" id="PTHR35400:SF3">
    <property type="entry name" value="SLL1072 PROTEIN"/>
    <property type="match status" value="1"/>
</dbReference>
<proteinExistence type="predicted"/>
<dbReference type="InterPro" id="IPR011335">
    <property type="entry name" value="Restrct_endonuc-II-like"/>
</dbReference>
<dbReference type="EMBL" id="JACHDB010000001">
    <property type="protein sequence ID" value="MBB5432934.1"/>
    <property type="molecule type" value="Genomic_DNA"/>
</dbReference>
<dbReference type="RefSeq" id="WP_184392429.1">
    <property type="nucleotide sequence ID" value="NZ_BAAAJD010000134.1"/>
</dbReference>
<keyword evidence="2" id="KW-0378">Hydrolase</keyword>
<dbReference type="CDD" id="cd06260">
    <property type="entry name" value="DUF820-like"/>
    <property type="match status" value="1"/>
</dbReference>
<dbReference type="InterPro" id="IPR008538">
    <property type="entry name" value="Uma2"/>
</dbReference>
<dbReference type="PANTHER" id="PTHR35400">
    <property type="entry name" value="SLR1083 PROTEIN"/>
    <property type="match status" value="1"/>
</dbReference>
<evidence type="ECO:0000313" key="3">
    <source>
        <dbReference type="Proteomes" id="UP000572635"/>
    </source>
</evidence>
<dbReference type="Gene3D" id="3.90.1570.10">
    <property type="entry name" value="tt1808, chain A"/>
    <property type="match status" value="1"/>
</dbReference>
<comment type="caution">
    <text evidence="2">The sequence shown here is derived from an EMBL/GenBank/DDBJ whole genome shotgun (WGS) entry which is preliminary data.</text>
</comment>
<dbReference type="Proteomes" id="UP000572635">
    <property type="component" value="Unassembled WGS sequence"/>
</dbReference>
<evidence type="ECO:0000259" key="1">
    <source>
        <dbReference type="Pfam" id="PF05685"/>
    </source>
</evidence>
<gene>
    <name evidence="2" type="ORF">HDA36_003018</name>
</gene>